<dbReference type="Pfam" id="PF04910">
    <property type="entry name" value="Tcf25"/>
    <property type="match status" value="2"/>
</dbReference>
<keyword evidence="5 13" id="KW-1133">Transmembrane helix</keyword>
<feature type="transmembrane region" description="Helical" evidence="13">
    <location>
        <begin position="52"/>
        <end position="85"/>
    </location>
</feature>
<dbReference type="SMART" id="SM01381">
    <property type="entry name" value="7TM_GPCR_Srsx"/>
    <property type="match status" value="1"/>
</dbReference>
<dbReference type="CDD" id="cd15351">
    <property type="entry name" value="7tmA_MC1R"/>
    <property type="match status" value="1"/>
</dbReference>
<dbReference type="PRINTS" id="PR00534">
    <property type="entry name" value="MCRFAMILY"/>
</dbReference>
<evidence type="ECO:0000256" key="3">
    <source>
        <dbReference type="ARBA" id="ARBA00022475"/>
    </source>
</evidence>
<dbReference type="Pfam" id="PF00001">
    <property type="entry name" value="7tm_1"/>
    <property type="match status" value="1"/>
</dbReference>
<feature type="transmembrane region" description="Helical" evidence="13">
    <location>
        <begin position="1377"/>
        <end position="1397"/>
    </location>
</feature>
<comment type="function">
    <text evidence="13">Receptor for MSH (alpha, beta and gamma) and ACTH. The activity of this receptor is mediated by G proteins which activate adenylate cyclase.</text>
</comment>
<keyword evidence="8 12" id="KW-0675">Receptor</keyword>
<comment type="caution">
    <text evidence="16">The sequence shown here is derived from an EMBL/GenBank/DDBJ whole genome shotgun (WGS) entry which is preliminary data.</text>
</comment>
<feature type="transmembrane region" description="Helical" evidence="13">
    <location>
        <begin position="1520"/>
        <end position="1549"/>
    </location>
</feature>
<evidence type="ECO:0000256" key="14">
    <source>
        <dbReference type="SAM" id="MobiDB-lite"/>
    </source>
</evidence>
<dbReference type="InterPro" id="IPR000276">
    <property type="entry name" value="GPCR_Rhodpsn"/>
</dbReference>
<proteinExistence type="inferred from homology"/>
<comment type="similarity">
    <text evidence="12">Belongs to the G-protein coupled receptor 1 family.</text>
</comment>
<evidence type="ECO:0000313" key="16">
    <source>
        <dbReference type="EMBL" id="KAK6294471.1"/>
    </source>
</evidence>
<keyword evidence="7 13" id="KW-0472">Membrane</keyword>
<evidence type="ECO:0000256" key="4">
    <source>
        <dbReference type="ARBA" id="ARBA00022692"/>
    </source>
</evidence>
<feature type="transmembrane region" description="Helical" evidence="13">
    <location>
        <begin position="1570"/>
        <end position="1594"/>
    </location>
</feature>
<dbReference type="Proteomes" id="UP001356427">
    <property type="component" value="Unassembled WGS sequence"/>
</dbReference>
<dbReference type="InterPro" id="IPR000761">
    <property type="entry name" value="MSH_rcpt"/>
</dbReference>
<dbReference type="GO" id="GO:0004980">
    <property type="term" value="F:melanocyte-stimulating hormone receptor activity"/>
    <property type="evidence" value="ECO:0007669"/>
    <property type="project" value="UniProtKB-UniRule"/>
</dbReference>
<dbReference type="EMBL" id="JAGTTL010000035">
    <property type="protein sequence ID" value="KAK6294471.1"/>
    <property type="molecule type" value="Genomic_DNA"/>
</dbReference>
<keyword evidence="10 12" id="KW-0807">Transducer</keyword>
<dbReference type="Pfam" id="PF05038">
    <property type="entry name" value="Cytochrom_B558a"/>
    <property type="match status" value="1"/>
</dbReference>
<dbReference type="FunFam" id="1.20.1070.10:FF:000211">
    <property type="entry name" value="Melanocyte-stimulating hormone receptor"/>
    <property type="match status" value="1"/>
</dbReference>
<dbReference type="PRINTS" id="PR00237">
    <property type="entry name" value="GPCRRHODOPSN"/>
</dbReference>
<feature type="transmembrane region" description="Helical" evidence="13">
    <location>
        <begin position="1406"/>
        <end position="1433"/>
    </location>
</feature>
<dbReference type="GO" id="GO:1990112">
    <property type="term" value="C:RQC complex"/>
    <property type="evidence" value="ECO:0007669"/>
    <property type="project" value="TreeGrafter"/>
</dbReference>
<evidence type="ECO:0000256" key="10">
    <source>
        <dbReference type="ARBA" id="ARBA00023224"/>
    </source>
</evidence>
<evidence type="ECO:0000256" key="2">
    <source>
        <dbReference type="ARBA" id="ARBA00020454"/>
    </source>
</evidence>
<evidence type="ECO:0000256" key="12">
    <source>
        <dbReference type="RuleBase" id="RU000688"/>
    </source>
</evidence>
<reference evidence="16 17" key="1">
    <citation type="submission" date="2021-04" db="EMBL/GenBank/DDBJ databases">
        <authorList>
            <person name="De Guttry C."/>
            <person name="Zahm M."/>
            <person name="Klopp C."/>
            <person name="Cabau C."/>
            <person name="Louis A."/>
            <person name="Berthelot C."/>
            <person name="Parey E."/>
            <person name="Roest Crollius H."/>
            <person name="Montfort J."/>
            <person name="Robinson-Rechavi M."/>
            <person name="Bucao C."/>
            <person name="Bouchez O."/>
            <person name="Gislard M."/>
            <person name="Lluch J."/>
            <person name="Milhes M."/>
            <person name="Lampietro C."/>
            <person name="Lopez Roques C."/>
            <person name="Donnadieu C."/>
            <person name="Braasch I."/>
            <person name="Desvignes T."/>
            <person name="Postlethwait J."/>
            <person name="Bobe J."/>
            <person name="Wedekind C."/>
            <person name="Guiguen Y."/>
        </authorList>
    </citation>
    <scope>NUCLEOTIDE SEQUENCE [LARGE SCALE GENOMIC DNA]</scope>
    <source>
        <strain evidence="16">Cs_M1</strain>
        <tissue evidence="16">Blood</tissue>
    </source>
</reference>
<accession>A0AAN8QCA1</accession>
<evidence type="ECO:0000256" key="11">
    <source>
        <dbReference type="ARBA" id="ARBA00031491"/>
    </source>
</evidence>
<evidence type="ECO:0000256" key="6">
    <source>
        <dbReference type="ARBA" id="ARBA00023040"/>
    </source>
</evidence>
<feature type="region of interest" description="Disordered" evidence="14">
    <location>
        <begin position="156"/>
        <end position="254"/>
    </location>
</feature>
<keyword evidence="6 12" id="KW-0297">G-protein coupled receptor</keyword>
<feature type="compositionally biased region" description="Basic residues" evidence="14">
    <location>
        <begin position="239"/>
        <end position="251"/>
    </location>
</feature>
<keyword evidence="3 13" id="KW-1003">Cell membrane</keyword>
<dbReference type="PRINTS" id="PR00536">
    <property type="entry name" value="MELNOCYTESHR"/>
</dbReference>
<keyword evidence="9" id="KW-0325">Glycoprotein</keyword>
<comment type="caution">
    <text evidence="13">Lacks conserved residue(s) required for the propagation of feature annotation.</text>
</comment>
<dbReference type="InterPro" id="IPR006994">
    <property type="entry name" value="TCF25/Rqc1"/>
</dbReference>
<feature type="region of interest" description="Disordered" evidence="14">
    <location>
        <begin position="103"/>
        <end position="128"/>
    </location>
</feature>
<evidence type="ECO:0000256" key="7">
    <source>
        <dbReference type="ARBA" id="ARBA00023136"/>
    </source>
</evidence>
<evidence type="ECO:0000256" key="1">
    <source>
        <dbReference type="ARBA" id="ARBA00004651"/>
    </source>
</evidence>
<dbReference type="GO" id="GO:0005886">
    <property type="term" value="C:plasma membrane"/>
    <property type="evidence" value="ECO:0007669"/>
    <property type="project" value="UniProtKB-SubCell"/>
</dbReference>
<dbReference type="InterPro" id="IPR017452">
    <property type="entry name" value="GPCR_Rhodpsn_7TM"/>
</dbReference>
<feature type="transmembrane region" description="Helical" evidence="13">
    <location>
        <begin position="1606"/>
        <end position="1630"/>
    </location>
</feature>
<dbReference type="PANTHER" id="PTHR22684:SF0">
    <property type="entry name" value="RIBOSOME QUALITY CONTROL COMPLEX SUBUNIT TCF25"/>
    <property type="match status" value="1"/>
</dbReference>
<name>A0AAN8QCA1_9TELE</name>
<evidence type="ECO:0000256" key="8">
    <source>
        <dbReference type="ARBA" id="ARBA00023170"/>
    </source>
</evidence>
<dbReference type="SUPFAM" id="SSF81321">
    <property type="entry name" value="Family A G protein-coupled receptor-like"/>
    <property type="match status" value="1"/>
</dbReference>
<evidence type="ECO:0000256" key="5">
    <source>
        <dbReference type="ARBA" id="ARBA00022989"/>
    </source>
</evidence>
<evidence type="ECO:0000256" key="13">
    <source>
        <dbReference type="RuleBase" id="RU361244"/>
    </source>
</evidence>
<dbReference type="SUPFAM" id="SSF46689">
    <property type="entry name" value="Homeodomain-like"/>
    <property type="match status" value="1"/>
</dbReference>
<gene>
    <name evidence="16" type="ORF">J4Q44_G00353010</name>
</gene>
<comment type="subcellular location">
    <subcellularLocation>
        <location evidence="1 13">Cell membrane</location>
        <topology evidence="1 13">Multi-pass membrane protein</topology>
    </subcellularLocation>
</comment>
<dbReference type="PANTHER" id="PTHR22684">
    <property type="entry name" value="NULP1-RELATED"/>
    <property type="match status" value="1"/>
</dbReference>
<dbReference type="GO" id="GO:0010468">
    <property type="term" value="P:regulation of gene expression"/>
    <property type="evidence" value="ECO:0007669"/>
    <property type="project" value="UniProtKB-ARBA"/>
</dbReference>
<feature type="domain" description="G-protein coupled receptors family 1 profile" evidence="15">
    <location>
        <begin position="1388"/>
        <end position="1628"/>
    </location>
</feature>
<feature type="compositionally biased region" description="Basic and acidic residues" evidence="14">
    <location>
        <begin position="188"/>
        <end position="224"/>
    </location>
</feature>
<dbReference type="PROSITE" id="PS00237">
    <property type="entry name" value="G_PROTEIN_RECEP_F1_1"/>
    <property type="match status" value="1"/>
</dbReference>
<feature type="transmembrane region" description="Helical" evidence="13">
    <location>
        <begin position="1494"/>
        <end position="1514"/>
    </location>
</feature>
<organism evidence="16 17">
    <name type="scientific">Coregonus suidteri</name>
    <dbReference type="NCBI Taxonomy" id="861788"/>
    <lineage>
        <taxon>Eukaryota</taxon>
        <taxon>Metazoa</taxon>
        <taxon>Chordata</taxon>
        <taxon>Craniata</taxon>
        <taxon>Vertebrata</taxon>
        <taxon>Euteleostomi</taxon>
        <taxon>Actinopterygii</taxon>
        <taxon>Neopterygii</taxon>
        <taxon>Teleostei</taxon>
        <taxon>Protacanthopterygii</taxon>
        <taxon>Salmoniformes</taxon>
        <taxon>Salmonidae</taxon>
        <taxon>Coregoninae</taxon>
        <taxon>Coregonus</taxon>
    </lineage>
</organism>
<dbReference type="InterPro" id="IPR007732">
    <property type="entry name" value="Cyt_b558_asu"/>
</dbReference>
<dbReference type="Gene3D" id="1.20.1070.10">
    <property type="entry name" value="Rhodopsin 7-helix transmembrane proteins"/>
    <property type="match status" value="1"/>
</dbReference>
<feature type="region of interest" description="Disordered" evidence="14">
    <location>
        <begin position="1216"/>
        <end position="1251"/>
    </location>
</feature>
<evidence type="ECO:0000256" key="9">
    <source>
        <dbReference type="ARBA" id="ARBA00023180"/>
    </source>
</evidence>
<dbReference type="InterPro" id="IPR009057">
    <property type="entry name" value="Homeodomain-like_sf"/>
</dbReference>
<dbReference type="PROSITE" id="PS50262">
    <property type="entry name" value="G_PROTEIN_RECEP_F1_2"/>
    <property type="match status" value="1"/>
</dbReference>
<evidence type="ECO:0000313" key="17">
    <source>
        <dbReference type="Proteomes" id="UP001356427"/>
    </source>
</evidence>
<protein>
    <recommendedName>
        <fullName evidence="2 13">Melanocyte-stimulating hormone receptor</fullName>
        <shortName evidence="13">MSH-R</shortName>
    </recommendedName>
    <alternativeName>
        <fullName evidence="11 13">Melanocortin receptor 1</fullName>
    </alternativeName>
</protein>
<keyword evidence="4 12" id="KW-0812">Transmembrane</keyword>
<feature type="transmembrane region" description="Helical" evidence="13">
    <location>
        <begin position="1453"/>
        <end position="1473"/>
    </location>
</feature>
<sequence length="1731" mass="196347">MAAKAAGVFVCLLEYPRGKRNKGTSVERTGQYCFTVCVKSFGPLTRNYYVRAFLHAAICVPGGFILATVLGCVCLGIASLIYLAAAIRGEQWEPIMPRMESARKPVAESIKLPPQNPPPRPPAEMRRKRAEDLEAAAYVNPIAMSSRALRRLKGKKRGQEALDLGDLVPGEGPEPEEKAADICDAENEAEKATTDEDTVKPEEQNGDEGKEKSNSGETEKRDAQPETGAAKPESGDKASKKKKKKKKKKKNTTGDKLEVAGDDIDALLESIEQSNGLTLQNEGCGGSDNRPVLYVEHRNLNPETELKRYFGARAVLGDQRPRQRQRQFHRSTWMTIPKDTWPRFSRPDPLKLCQVGWVIVLMEGEPSPQSERSGAEELWSSVRVTIGFLVTSLTKALLPRLLSLAWRPALGRVLAVPNFFHLRMMEATVFLGTFNAAEMVPAHLRERALGMLQGGMRTADEARAINCNVRTVRRLRQRYRETGRTADCPRSGKPRVTTPAQDRYIRTSHLRDRCDGRIRVYRRRNERYTEACTLERDRFGGGGTVMANPDMTLQHDNATSHTARISMTLLESRDGLQYFTFEHSRDYQQIQFKFLDSVESMDPNNIVTNGDPPSPPPALLQMNPYHIDSLLQLSDVCRIQEDQEMARDLIERALYSFECAFHPVCSLTSGTSRLDYLRPENRAFYLAVYKHMMFLERRGCPRTALEYCRLILSTDWNMFRDSSDSIEEYTTSVTGFINKHDSNTIIKFADDTTVVGLITDNDETAYREEVRDLAMWCQDNNLSLNVTKTKEMIILKEFYSCTIESILTGCITAWYGNCLASDRKALQRVVRTAQYITGAKLPAIQDLYTRRCQRKALKIVKDSSHPSHRLFSLLPHGKRYRSAKSSLDPDNDPLCMLLLIDFLSLRSREYNFLLRLYQDWEVHRNLSQLPNFAFSVALSHFHLSQEDQTESDERERLKHKADLLLQNALIMFPGVLMPLLDLCTVQPDAAVSSHAFFGPRSQLGQSPALAELVSLYVGRTHTLWREGGVLLWLEECVREVLRRVDTKDPLVEDCQNKLPRRKQRYQSAPLNIHRHVILSEIKEATSTLPLEVTTQPVMGFDPLPPLDSVTSYTRPERQSVGASNESTLSLFFRSLLPNFNLQVTNNEECMYCPPHYRLLLRQSGEEVPKNTVASIILKWKKFRTTKTLPRAGHPAKPSNRGRRALVREVTKNPMSHLCGDGRTFQKDNNLCSTPPIRPDGSHSSGEPMPQDDLEVAQAGRELNQEVNRLMVAMRDMLANIQFQEPPRDDNPDRDEGDQTLRCGEGQVSLLFPAPTHCVAVAYYSREQQTTRDNITFIMHHHMELSTLTMYSQNITTNNTSTREQNSTSCSLRIPQELFLTLGLISLVENILVVLAIIKNRNLHSPMYYFICCLAVSDMLVSVANVVETIVMLLTEHGLLVVTPEMLRHLDNVIDIMNCSSVVSSLSFLCTIAADRYITIFYALRYHSIMTTQRAVTIIAMVWLTSITASILFIVYHSHTAVIVCLVTFFCITLVFTAVLYMHMFILAHVHSRRIMAIYKSRRQGTSMKGAITLTILLGVFILCWGPFFLHLILILTCPTSPFCTCFFSYFNLYLILIICNSLIDPLIYAYRSQELRKTLKELLFCSCVTFRCDAILEYTGSMQFVGDVDTKELEALNLFHYSPVDENGGVLSCLIVVDVLLPTLTTWGRPVRKSRIQLQREVFRYPSRPPR</sequence>
<keyword evidence="17" id="KW-1185">Reference proteome</keyword>
<dbReference type="GO" id="GO:0020037">
    <property type="term" value="F:heme binding"/>
    <property type="evidence" value="ECO:0007669"/>
    <property type="project" value="InterPro"/>
</dbReference>
<evidence type="ECO:0000259" key="15">
    <source>
        <dbReference type="PROSITE" id="PS50262"/>
    </source>
</evidence>
<dbReference type="InterPro" id="IPR001671">
    <property type="entry name" value="Melcrt_ACTH_rcpt"/>
</dbReference>